<dbReference type="PANTHER" id="PTHR15822:SF4">
    <property type="entry name" value="TYROSYL-DNA PHOSPHODIESTERASE 2"/>
    <property type="match status" value="1"/>
</dbReference>
<evidence type="ECO:0000256" key="1">
    <source>
        <dbReference type="ARBA" id="ARBA00001936"/>
    </source>
</evidence>
<dbReference type="Proteomes" id="UP000504607">
    <property type="component" value="Chromosome 1"/>
</dbReference>
<dbReference type="KEGG" id="egu:105050978"/>
<dbReference type="InterPro" id="IPR005135">
    <property type="entry name" value="Endo/exonuclease/phosphatase"/>
</dbReference>
<dbReference type="GO" id="GO:0003697">
    <property type="term" value="F:single-stranded DNA binding"/>
    <property type="evidence" value="ECO:0007669"/>
    <property type="project" value="TreeGrafter"/>
</dbReference>
<evidence type="ECO:0000256" key="4">
    <source>
        <dbReference type="ARBA" id="ARBA00022722"/>
    </source>
</evidence>
<evidence type="ECO:0000256" key="8">
    <source>
        <dbReference type="ARBA" id="ARBA00022842"/>
    </source>
</evidence>
<evidence type="ECO:0000256" key="7">
    <source>
        <dbReference type="ARBA" id="ARBA00022801"/>
    </source>
</evidence>
<feature type="region of interest" description="Disordered" evidence="11">
    <location>
        <begin position="61"/>
        <end position="104"/>
    </location>
</feature>
<evidence type="ECO:0000256" key="6">
    <source>
        <dbReference type="ARBA" id="ARBA00022763"/>
    </source>
</evidence>
<evidence type="ECO:0000259" key="12">
    <source>
        <dbReference type="Pfam" id="PF03372"/>
    </source>
</evidence>
<feature type="domain" description="Endonuclease/exonuclease/phosphatase" evidence="12">
    <location>
        <begin position="120"/>
        <end position="361"/>
    </location>
</feature>
<dbReference type="OrthoDB" id="9975959at2759"/>
<dbReference type="CDD" id="cd09080">
    <property type="entry name" value="TDP2"/>
    <property type="match status" value="1"/>
</dbReference>
<dbReference type="InParanoid" id="A0A6I9RWS4"/>
<evidence type="ECO:0000256" key="2">
    <source>
        <dbReference type="ARBA" id="ARBA00001946"/>
    </source>
</evidence>
<feature type="compositionally biased region" description="Low complexity" evidence="11">
    <location>
        <begin position="81"/>
        <end position="91"/>
    </location>
</feature>
<evidence type="ECO:0000256" key="11">
    <source>
        <dbReference type="SAM" id="MobiDB-lite"/>
    </source>
</evidence>
<dbReference type="FunFam" id="3.60.10.10:FF:000058">
    <property type="entry name" value="Tyrosyl-DNA phosphodiesterase 2"/>
    <property type="match status" value="1"/>
</dbReference>
<dbReference type="InterPro" id="IPR036691">
    <property type="entry name" value="Endo/exonu/phosph_ase_sf"/>
</dbReference>
<dbReference type="GO" id="GO:0005737">
    <property type="term" value="C:cytoplasm"/>
    <property type="evidence" value="ECO:0007669"/>
    <property type="project" value="TreeGrafter"/>
</dbReference>
<evidence type="ECO:0000313" key="14">
    <source>
        <dbReference type="RefSeq" id="XP_010929518.1"/>
    </source>
</evidence>
<evidence type="ECO:0000256" key="3">
    <source>
        <dbReference type="ARBA" id="ARBA00004322"/>
    </source>
</evidence>
<accession>A0A6I9RWS4</accession>
<dbReference type="SUPFAM" id="SSF56219">
    <property type="entry name" value="DNase I-like"/>
    <property type="match status" value="1"/>
</dbReference>
<proteinExistence type="predicted"/>
<evidence type="ECO:0000256" key="5">
    <source>
        <dbReference type="ARBA" id="ARBA00022723"/>
    </source>
</evidence>
<dbReference type="Gene3D" id="3.60.10.10">
    <property type="entry name" value="Endonuclease/exonuclease/phosphatase"/>
    <property type="match status" value="1"/>
</dbReference>
<evidence type="ECO:0000256" key="9">
    <source>
        <dbReference type="ARBA" id="ARBA00023204"/>
    </source>
</evidence>
<feature type="region of interest" description="Disordered" evidence="11">
    <location>
        <begin position="1"/>
        <end position="38"/>
    </location>
</feature>
<dbReference type="GO" id="GO:0046872">
    <property type="term" value="F:metal ion binding"/>
    <property type="evidence" value="ECO:0007669"/>
    <property type="project" value="UniProtKB-KW"/>
</dbReference>
<dbReference type="Pfam" id="PF03372">
    <property type="entry name" value="Exo_endo_phos"/>
    <property type="match status" value="1"/>
</dbReference>
<dbReference type="InterPro" id="IPR051547">
    <property type="entry name" value="TDP2-like"/>
</dbReference>
<name>A0A6I9RWS4_ELAGV</name>
<dbReference type="GO" id="GO:0070260">
    <property type="term" value="F:5'-tyrosyl-DNA phosphodiesterase activity"/>
    <property type="evidence" value="ECO:0007669"/>
    <property type="project" value="TreeGrafter"/>
</dbReference>
<dbReference type="GeneID" id="105050978"/>
<protein>
    <submittedName>
        <fullName evidence="14">Tyrosyl-DNA phosphodiesterase 2 isoform X1</fullName>
    </submittedName>
</protein>
<evidence type="ECO:0000256" key="10">
    <source>
        <dbReference type="ARBA" id="ARBA00023242"/>
    </source>
</evidence>
<feature type="compositionally biased region" description="Polar residues" evidence="11">
    <location>
        <begin position="1"/>
        <end position="10"/>
    </location>
</feature>
<keyword evidence="8" id="KW-0460">Magnesium</keyword>
<gene>
    <name evidence="14" type="primary">LOC105050978</name>
</gene>
<sequence>MGNAESSSEFPSRDPGESDHDRNKKSAEEEKPPSSAAATALKVGAAVAGTALLALGAWSAASSSSSGSSNRRDITMEGLDTRGSSSGTGRSHLQGSSQYPASYQLGDGDRNLASRMIKIMSYNVWFCEDVQVLDRMRAIGRLVQEHRPDLIFFQEVTPNIYGIFQRSDWWKDYNCSVPPERATRKYFCMLLSKLPVKGFLCAPFENSTMGRELCLANVDVGMGKNLIAVTTHLESPTPRGMNSEERVAQAKGALNGLNRYTNVVFGGDMNWDEVSDGPFPLDGWADAWTDLRPGENGWTYDTKSNQMLKGNFLQLQKRLDRFICKLADFKLIDIKMIGMEAIPGLSYYKKRMELPVFPSDHFGLLLTMCLMQ</sequence>
<organism evidence="13 14">
    <name type="scientific">Elaeis guineensis var. tenera</name>
    <name type="common">Oil palm</name>
    <dbReference type="NCBI Taxonomy" id="51953"/>
    <lineage>
        <taxon>Eukaryota</taxon>
        <taxon>Viridiplantae</taxon>
        <taxon>Streptophyta</taxon>
        <taxon>Embryophyta</taxon>
        <taxon>Tracheophyta</taxon>
        <taxon>Spermatophyta</taxon>
        <taxon>Magnoliopsida</taxon>
        <taxon>Liliopsida</taxon>
        <taxon>Arecaceae</taxon>
        <taxon>Arecoideae</taxon>
        <taxon>Cocoseae</taxon>
        <taxon>Elaeidinae</taxon>
        <taxon>Elaeis</taxon>
    </lineage>
</organism>
<feature type="compositionally biased region" description="Basic and acidic residues" evidence="11">
    <location>
        <begin position="11"/>
        <end position="32"/>
    </location>
</feature>
<keyword evidence="10" id="KW-0539">Nucleus</keyword>
<evidence type="ECO:0000313" key="13">
    <source>
        <dbReference type="Proteomes" id="UP000504607"/>
    </source>
</evidence>
<dbReference type="GO" id="GO:0006302">
    <property type="term" value="P:double-strand break repair"/>
    <property type="evidence" value="ECO:0007669"/>
    <property type="project" value="TreeGrafter"/>
</dbReference>
<dbReference type="AlphaFoldDB" id="A0A6I9RWS4"/>
<keyword evidence="13" id="KW-1185">Reference proteome</keyword>
<dbReference type="GO" id="GO:0004518">
    <property type="term" value="F:nuclease activity"/>
    <property type="evidence" value="ECO:0007669"/>
    <property type="project" value="UniProtKB-KW"/>
</dbReference>
<keyword evidence="6" id="KW-0227">DNA damage</keyword>
<dbReference type="RefSeq" id="XP_010929518.1">
    <property type="nucleotide sequence ID" value="XM_010931216.3"/>
</dbReference>
<reference evidence="14" key="1">
    <citation type="submission" date="2025-08" db="UniProtKB">
        <authorList>
            <consortium name="RefSeq"/>
        </authorList>
    </citation>
    <scope>IDENTIFICATION</scope>
</reference>
<comment type="subcellular location">
    <subcellularLocation>
        <location evidence="3">Nucleus</location>
        <location evidence="3">PML body</location>
    </subcellularLocation>
</comment>
<dbReference type="PANTHER" id="PTHR15822">
    <property type="entry name" value="TRAF AND TNF RECEPTOR-ASSOCIATED PROTEIN"/>
    <property type="match status" value="1"/>
</dbReference>
<keyword evidence="7" id="KW-0378">Hydrolase</keyword>
<comment type="cofactor">
    <cofactor evidence="1">
        <name>Mn(2+)</name>
        <dbReference type="ChEBI" id="CHEBI:29035"/>
    </cofactor>
</comment>
<comment type="cofactor">
    <cofactor evidence="2">
        <name>Mg(2+)</name>
        <dbReference type="ChEBI" id="CHEBI:18420"/>
    </cofactor>
</comment>
<keyword evidence="4" id="KW-0540">Nuclease</keyword>
<keyword evidence="5" id="KW-0479">Metal-binding</keyword>
<keyword evidence="9" id="KW-0234">DNA repair</keyword>